<organism evidence="10 11">
    <name type="scientific">Terriglobus albidus</name>
    <dbReference type="NCBI Taxonomy" id="1592106"/>
    <lineage>
        <taxon>Bacteria</taxon>
        <taxon>Pseudomonadati</taxon>
        <taxon>Acidobacteriota</taxon>
        <taxon>Terriglobia</taxon>
        <taxon>Terriglobales</taxon>
        <taxon>Acidobacteriaceae</taxon>
        <taxon>Terriglobus</taxon>
    </lineage>
</organism>
<keyword evidence="7" id="KW-0998">Cell outer membrane</keyword>
<dbReference type="Pfam" id="PF25183">
    <property type="entry name" value="OMP_b-brl_4"/>
    <property type="match status" value="1"/>
</dbReference>
<keyword evidence="4" id="KW-0812">Transmembrane</keyword>
<proteinExistence type="predicted"/>
<evidence type="ECO:0000256" key="2">
    <source>
        <dbReference type="ARBA" id="ARBA00022448"/>
    </source>
</evidence>
<dbReference type="Gene3D" id="2.40.170.20">
    <property type="entry name" value="TonB-dependent receptor, beta-barrel domain"/>
    <property type="match status" value="1"/>
</dbReference>
<dbReference type="EMBL" id="CP042806">
    <property type="protein sequence ID" value="QEE29196.1"/>
    <property type="molecule type" value="Genomic_DNA"/>
</dbReference>
<dbReference type="OrthoDB" id="97893at2"/>
<evidence type="ECO:0000256" key="7">
    <source>
        <dbReference type="ARBA" id="ARBA00023237"/>
    </source>
</evidence>
<name>A0A5B9EGL0_9BACT</name>
<keyword evidence="5" id="KW-0732">Signal</keyword>
<dbReference type="Pfam" id="PF13620">
    <property type="entry name" value="CarboxypepD_reg"/>
    <property type="match status" value="1"/>
</dbReference>
<dbReference type="GO" id="GO:0015344">
    <property type="term" value="F:siderophore uptake transmembrane transporter activity"/>
    <property type="evidence" value="ECO:0007669"/>
    <property type="project" value="TreeGrafter"/>
</dbReference>
<dbReference type="GO" id="GO:0009279">
    <property type="term" value="C:cell outer membrane"/>
    <property type="evidence" value="ECO:0007669"/>
    <property type="project" value="UniProtKB-SubCell"/>
</dbReference>
<evidence type="ECO:0000313" key="10">
    <source>
        <dbReference type="EMBL" id="QEE29196.1"/>
    </source>
</evidence>
<dbReference type="InterPro" id="IPR039426">
    <property type="entry name" value="TonB-dep_rcpt-like"/>
</dbReference>
<dbReference type="SUPFAM" id="SSF56935">
    <property type="entry name" value="Porins"/>
    <property type="match status" value="1"/>
</dbReference>
<dbReference type="Gene3D" id="2.60.40.1120">
    <property type="entry name" value="Carboxypeptidase-like, regulatory domain"/>
    <property type="match status" value="1"/>
</dbReference>
<dbReference type="InterPro" id="IPR008969">
    <property type="entry name" value="CarboxyPept-like_regulatory"/>
</dbReference>
<feature type="region of interest" description="Disordered" evidence="8">
    <location>
        <begin position="1128"/>
        <end position="1157"/>
    </location>
</feature>
<dbReference type="GO" id="GO:0044718">
    <property type="term" value="P:siderophore transmembrane transport"/>
    <property type="evidence" value="ECO:0007669"/>
    <property type="project" value="TreeGrafter"/>
</dbReference>
<comment type="subcellular location">
    <subcellularLocation>
        <location evidence="1">Cell outer membrane</location>
        <topology evidence="1">Multi-pass membrane protein</topology>
    </subcellularLocation>
</comment>
<dbReference type="KEGG" id="talb:FTW19_15060"/>
<protein>
    <recommendedName>
        <fullName evidence="9">TonB-dependent transporter Oar-like beta-barrel domain-containing protein</fullName>
    </recommendedName>
</protein>
<reference evidence="10 11" key="1">
    <citation type="submission" date="2019-08" db="EMBL/GenBank/DDBJ databases">
        <title>Complete genome sequence of Terriglobus albidus strain ORNL.</title>
        <authorList>
            <person name="Podar M."/>
        </authorList>
    </citation>
    <scope>NUCLEOTIDE SEQUENCE [LARGE SCALE GENOMIC DNA]</scope>
    <source>
        <strain evidence="10 11">ORNL</strain>
    </source>
</reference>
<dbReference type="SUPFAM" id="SSF49464">
    <property type="entry name" value="Carboxypeptidase regulatory domain-like"/>
    <property type="match status" value="1"/>
</dbReference>
<feature type="compositionally biased region" description="Polar residues" evidence="8">
    <location>
        <begin position="1131"/>
        <end position="1157"/>
    </location>
</feature>
<evidence type="ECO:0000259" key="9">
    <source>
        <dbReference type="Pfam" id="PF25183"/>
    </source>
</evidence>
<feature type="domain" description="TonB-dependent transporter Oar-like beta-barrel" evidence="9">
    <location>
        <begin position="255"/>
        <end position="1150"/>
    </location>
</feature>
<evidence type="ECO:0000313" key="11">
    <source>
        <dbReference type="Proteomes" id="UP000321820"/>
    </source>
</evidence>
<evidence type="ECO:0000256" key="4">
    <source>
        <dbReference type="ARBA" id="ARBA00022692"/>
    </source>
</evidence>
<evidence type="ECO:0000256" key="6">
    <source>
        <dbReference type="ARBA" id="ARBA00023136"/>
    </source>
</evidence>
<evidence type="ECO:0000256" key="8">
    <source>
        <dbReference type="SAM" id="MobiDB-lite"/>
    </source>
</evidence>
<dbReference type="Proteomes" id="UP000321820">
    <property type="component" value="Chromosome"/>
</dbReference>
<keyword evidence="3" id="KW-1134">Transmembrane beta strand</keyword>
<dbReference type="AlphaFoldDB" id="A0A5B9EGL0"/>
<sequence>MKPWSARLRQKRKTLRMTMVMLCAVLFSVVHLFAQSDLSGISGTITDPSGAVVRGAMVTVTDEATGVEHRTRTNESGYYTIPSLSPGRYTIQVQAATFGTVTSHGNNLDPAVATTANLTLPNAATTETVQVNAQENSIQTDSTVLGRVITAKQAEMLPLSGRNPITLALLKAGVTSTSGNVSNFQFSTGLGGLNINGARERDNLVTYDGAVAVRVRASGDSVGVVDLENVQEVQVLASNYPAEYGRSVGGQVRIITHAGTDRFHGSLYEYLQNPILNANTWVRNHASANFDPTLPQSVKSNYVAPFTYNQFGFSVNGPAYIPHLLPKGKVFFLYSEAFVHYPATNTSPVTVPNPAFRNGDFSSVATHIRDPQAAGVCDAKSGGPACFPGNIIPKARLSPNGVGLLTAFPVPTPGFLVGTQNLLQIAKHPQTQQIDSGNLDIIPTEKDYIRFRLTHFYYYENNPFSATYDLVPRIFNRPNQTGSLDWVHTLNANTINEVLVTAAHGADRLSIDTSTGLYDRTKYGINYPFLFPAGKDLPNKIPTVQFDSSAITTLDGSAYPSHSQGMVFDYADTFTRIIGNHTLRAGALYERAGQNDNDQISGQNSVPGQTNNQNGKFEFSSANPAGTGLDTADAALGIFQSYAEVGPRAETPYRANMYEFFAQDSWKLTSKLHVDYGMRYSIVRPFYSLWNNIGTFDPAFYSAANAVKIDSKGNPIPGSGDPLNGTVLFGSGFTDSAKKHVPLANTGTADRLFHNLPRGYIDVHYTTFQPRLGLAYAVDSKTVIRAGFGRYMSRQGVSDGVFEGGAPPLQQYAGISGGSVDNPGGGATGSFPNISGRIDRSSPQPEAYVWNLSVERQLPFNTVLGVAYVGRRGLHGQFQANLNQAPVGSVTAAAAAKLNINSYRPYAGYGPITVVTQGSGSAYSGFQVDLNRRFQHGLSFGAAYTLAHATDCGSFQKNFLPNLRDPKYLCGTADYDIKNAVTINAIAEIPFHGHNALAREVLGGWQITQIYNFQTGVPLSVTTSTDIAGVGTGGGAQFYSTAPGVSSGAAGMFSAGTSDQNFWFNPKAFVAPASGTFTSQHNRNILRAPGVENFNAGLQKRFITYKEQFFTFRFEAFNFPNHPNLSAPDVNPTSSTFGRVTSKTGQRSMQASLRYTF</sequence>
<evidence type="ECO:0000256" key="3">
    <source>
        <dbReference type="ARBA" id="ARBA00022452"/>
    </source>
</evidence>
<keyword evidence="11" id="KW-1185">Reference proteome</keyword>
<keyword evidence="6" id="KW-0472">Membrane</keyword>
<evidence type="ECO:0000256" key="1">
    <source>
        <dbReference type="ARBA" id="ARBA00004571"/>
    </source>
</evidence>
<keyword evidence="2" id="KW-0813">Transport</keyword>
<dbReference type="InterPro" id="IPR036942">
    <property type="entry name" value="Beta-barrel_TonB_sf"/>
</dbReference>
<dbReference type="RefSeq" id="WP_147648394.1">
    <property type="nucleotide sequence ID" value="NZ_CP042806.1"/>
</dbReference>
<accession>A0A5B9EGL0</accession>
<dbReference type="PANTHER" id="PTHR30069">
    <property type="entry name" value="TONB-DEPENDENT OUTER MEMBRANE RECEPTOR"/>
    <property type="match status" value="1"/>
</dbReference>
<dbReference type="PANTHER" id="PTHR30069:SF29">
    <property type="entry name" value="HEMOGLOBIN AND HEMOGLOBIN-HAPTOGLOBIN-BINDING PROTEIN 1-RELATED"/>
    <property type="match status" value="1"/>
</dbReference>
<evidence type="ECO:0000256" key="5">
    <source>
        <dbReference type="ARBA" id="ARBA00022729"/>
    </source>
</evidence>
<gene>
    <name evidence="10" type="ORF">FTW19_15060</name>
</gene>
<dbReference type="InterPro" id="IPR057601">
    <property type="entry name" value="Oar-like_b-barrel"/>
</dbReference>